<sequence>MRTGVARTQNPKQLMTELSILGVYYGGDIDGARGLCTTLACTSEREMAQLEQEQARGNGDQILGRIRAKLTDFQDTALAEVRHLGKYATARVY</sequence>
<dbReference type="EMBL" id="JANPWB010000010">
    <property type="protein sequence ID" value="KAJ1139652.1"/>
    <property type="molecule type" value="Genomic_DNA"/>
</dbReference>
<name>A0AAV7QK03_PLEWA</name>
<dbReference type="AlphaFoldDB" id="A0AAV7QK03"/>
<dbReference type="Proteomes" id="UP001066276">
    <property type="component" value="Chromosome 6"/>
</dbReference>
<gene>
    <name evidence="1" type="ORF">NDU88_006019</name>
</gene>
<keyword evidence="2" id="KW-1185">Reference proteome</keyword>
<protein>
    <submittedName>
        <fullName evidence="1">Uncharacterized protein</fullName>
    </submittedName>
</protein>
<evidence type="ECO:0000313" key="1">
    <source>
        <dbReference type="EMBL" id="KAJ1139652.1"/>
    </source>
</evidence>
<evidence type="ECO:0000313" key="2">
    <source>
        <dbReference type="Proteomes" id="UP001066276"/>
    </source>
</evidence>
<accession>A0AAV7QK03</accession>
<comment type="caution">
    <text evidence="1">The sequence shown here is derived from an EMBL/GenBank/DDBJ whole genome shotgun (WGS) entry which is preliminary data.</text>
</comment>
<reference evidence="1" key="1">
    <citation type="journal article" date="2022" name="bioRxiv">
        <title>Sequencing and chromosome-scale assembly of the giantPleurodeles waltlgenome.</title>
        <authorList>
            <person name="Brown T."/>
            <person name="Elewa A."/>
            <person name="Iarovenko S."/>
            <person name="Subramanian E."/>
            <person name="Araus A.J."/>
            <person name="Petzold A."/>
            <person name="Susuki M."/>
            <person name="Suzuki K.-i.T."/>
            <person name="Hayashi T."/>
            <person name="Toyoda A."/>
            <person name="Oliveira C."/>
            <person name="Osipova E."/>
            <person name="Leigh N.D."/>
            <person name="Simon A."/>
            <person name="Yun M.H."/>
        </authorList>
    </citation>
    <scope>NUCLEOTIDE SEQUENCE</scope>
    <source>
        <strain evidence="1">20211129_DDA</strain>
        <tissue evidence="1">Liver</tissue>
    </source>
</reference>
<organism evidence="1 2">
    <name type="scientific">Pleurodeles waltl</name>
    <name type="common">Iberian ribbed newt</name>
    <dbReference type="NCBI Taxonomy" id="8319"/>
    <lineage>
        <taxon>Eukaryota</taxon>
        <taxon>Metazoa</taxon>
        <taxon>Chordata</taxon>
        <taxon>Craniata</taxon>
        <taxon>Vertebrata</taxon>
        <taxon>Euteleostomi</taxon>
        <taxon>Amphibia</taxon>
        <taxon>Batrachia</taxon>
        <taxon>Caudata</taxon>
        <taxon>Salamandroidea</taxon>
        <taxon>Salamandridae</taxon>
        <taxon>Pleurodelinae</taxon>
        <taxon>Pleurodeles</taxon>
    </lineage>
</organism>
<proteinExistence type="predicted"/>